<proteinExistence type="predicted"/>
<dbReference type="RefSeq" id="WP_075623763.1">
    <property type="nucleotide sequence ID" value="NZ_CP015608.1"/>
</dbReference>
<gene>
    <name evidence="1" type="ORF">BSA145_20955</name>
</gene>
<sequence length="196" mass="22895">MDFIDRAKKEIKENWFKNHVAEIKGEEGLQVIYWGKPGTNMYRTKYVLSGNNVFISGDIGEAVYSLTDSATLDNIKDFNLGYFTSKVEAFCEDRWDFDQSLAKKELIEYWDEYEKNEQYDDAREIYKGILSAIDESTSLDAYRAWLMPVHQDTSVDSDTMEYVWNFGKRMPYRLIGYWVGLQMVIEQLSSKEGKTA</sequence>
<accession>A0A1L6ZP90</accession>
<geneLocation type="plasmid" evidence="1 2">
    <name>unnamed1</name>
</geneLocation>
<reference evidence="1 2" key="1">
    <citation type="submission" date="2016-05" db="EMBL/GenBank/DDBJ databases">
        <title>Complete Genome and Methylome Analysis of Psychrotrophic Bacterial Isolates from Antarctic Lake Untersee.</title>
        <authorList>
            <person name="Fomenkov A."/>
            <person name="Akimov V.N."/>
            <person name="Vasilyeva L.V."/>
            <person name="Andersen D."/>
            <person name="Vincze T."/>
            <person name="Roberts R.J."/>
        </authorList>
    </citation>
    <scope>NUCLEOTIDE SEQUENCE [LARGE SCALE GENOMIC DNA]</scope>
    <source>
        <strain evidence="1 2">U14-5</strain>
        <plasmid evidence="1 2">unnamed1</plasmid>
    </source>
</reference>
<evidence type="ECO:0008006" key="3">
    <source>
        <dbReference type="Google" id="ProtNLM"/>
    </source>
</evidence>
<keyword evidence="1" id="KW-0614">Plasmid</keyword>
<evidence type="ECO:0000313" key="2">
    <source>
        <dbReference type="Proteomes" id="UP000185426"/>
    </source>
</evidence>
<name>A0A1L6ZP90_BACIA</name>
<dbReference type="Proteomes" id="UP000185426">
    <property type="component" value="Plasmid unnamed1"/>
</dbReference>
<dbReference type="EMBL" id="CP015608">
    <property type="protein sequence ID" value="APT48336.1"/>
    <property type="molecule type" value="Genomic_DNA"/>
</dbReference>
<organism evidence="1 2">
    <name type="scientific">Bacillus safensis</name>
    <dbReference type="NCBI Taxonomy" id="561879"/>
    <lineage>
        <taxon>Bacteria</taxon>
        <taxon>Bacillati</taxon>
        <taxon>Bacillota</taxon>
        <taxon>Bacilli</taxon>
        <taxon>Bacillales</taxon>
        <taxon>Bacillaceae</taxon>
        <taxon>Bacillus</taxon>
    </lineage>
</organism>
<evidence type="ECO:0000313" key="1">
    <source>
        <dbReference type="EMBL" id="APT48336.1"/>
    </source>
</evidence>
<dbReference type="AlphaFoldDB" id="A0A1L6ZP90"/>
<protein>
    <recommendedName>
        <fullName evidence="3">EH domain-containing protein</fullName>
    </recommendedName>
</protein>